<dbReference type="PRINTS" id="PR00778">
    <property type="entry name" value="HTHARSR"/>
</dbReference>
<dbReference type="GO" id="GO:0003677">
    <property type="term" value="F:DNA binding"/>
    <property type="evidence" value="ECO:0007669"/>
    <property type="project" value="UniProtKB-KW"/>
</dbReference>
<evidence type="ECO:0000259" key="4">
    <source>
        <dbReference type="PROSITE" id="PS50987"/>
    </source>
</evidence>
<keyword evidence="2" id="KW-0238">DNA-binding</keyword>
<protein>
    <submittedName>
        <fullName evidence="5">ArsR family transcriptional regulator</fullName>
    </submittedName>
</protein>
<evidence type="ECO:0000256" key="2">
    <source>
        <dbReference type="ARBA" id="ARBA00023125"/>
    </source>
</evidence>
<evidence type="ECO:0000313" key="6">
    <source>
        <dbReference type="Proteomes" id="UP000239504"/>
    </source>
</evidence>
<keyword evidence="1" id="KW-0805">Transcription regulation</keyword>
<sequence>MKVMAKPLPIEDLKDNAEDVSALLKTLSHANRLMIACALTEGEKNVSEIAAEVDAPQPHLSRDLGRLRAAGLVKARRESKNVYYSLADDRLPSLVGALCAAFGPKSKQPRKGDRS</sequence>
<reference evidence="5 6" key="1">
    <citation type="submission" date="2017-12" db="EMBL/GenBank/DDBJ databases">
        <authorList>
            <person name="Hurst M.R.H."/>
        </authorList>
    </citation>
    <scope>NUCLEOTIDE SEQUENCE [LARGE SCALE GENOMIC DNA]</scope>
    <source>
        <strain evidence="5 6">SY-3-19</strain>
    </source>
</reference>
<dbReference type="CDD" id="cd00090">
    <property type="entry name" value="HTH_ARSR"/>
    <property type="match status" value="1"/>
</dbReference>
<dbReference type="GO" id="GO:0003700">
    <property type="term" value="F:DNA-binding transcription factor activity"/>
    <property type="evidence" value="ECO:0007669"/>
    <property type="project" value="InterPro"/>
</dbReference>
<dbReference type="PROSITE" id="PS50987">
    <property type="entry name" value="HTH_ARSR_2"/>
    <property type="match status" value="1"/>
</dbReference>
<dbReference type="NCBIfam" id="NF033788">
    <property type="entry name" value="HTH_metalloreg"/>
    <property type="match status" value="1"/>
</dbReference>
<organism evidence="5 6">
    <name type="scientific">Hyphococcus luteus</name>
    <dbReference type="NCBI Taxonomy" id="2058213"/>
    <lineage>
        <taxon>Bacteria</taxon>
        <taxon>Pseudomonadati</taxon>
        <taxon>Pseudomonadota</taxon>
        <taxon>Alphaproteobacteria</taxon>
        <taxon>Parvularculales</taxon>
        <taxon>Parvularculaceae</taxon>
        <taxon>Hyphococcus</taxon>
    </lineage>
</organism>
<evidence type="ECO:0000256" key="3">
    <source>
        <dbReference type="ARBA" id="ARBA00023163"/>
    </source>
</evidence>
<dbReference type="InterPro" id="IPR011991">
    <property type="entry name" value="ArsR-like_HTH"/>
</dbReference>
<name>A0A2S7K4S3_9PROT</name>
<evidence type="ECO:0000256" key="1">
    <source>
        <dbReference type="ARBA" id="ARBA00023015"/>
    </source>
</evidence>
<dbReference type="OrthoDB" id="194599at2"/>
<dbReference type="InterPro" id="IPR001845">
    <property type="entry name" value="HTH_ArsR_DNA-bd_dom"/>
</dbReference>
<feature type="domain" description="HTH arsR-type" evidence="4">
    <location>
        <begin position="13"/>
        <end position="106"/>
    </location>
</feature>
<keyword evidence="3" id="KW-0804">Transcription</keyword>
<keyword evidence="6" id="KW-1185">Reference proteome</keyword>
<proteinExistence type="predicted"/>
<dbReference type="InterPro" id="IPR036388">
    <property type="entry name" value="WH-like_DNA-bd_sf"/>
</dbReference>
<dbReference type="PANTHER" id="PTHR43132">
    <property type="entry name" value="ARSENICAL RESISTANCE OPERON REPRESSOR ARSR-RELATED"/>
    <property type="match status" value="1"/>
</dbReference>
<dbReference type="AlphaFoldDB" id="A0A2S7K4S3"/>
<dbReference type="Proteomes" id="UP000239504">
    <property type="component" value="Unassembled WGS sequence"/>
</dbReference>
<dbReference type="EMBL" id="PJCH01000007">
    <property type="protein sequence ID" value="PQA87438.1"/>
    <property type="molecule type" value="Genomic_DNA"/>
</dbReference>
<comment type="caution">
    <text evidence="5">The sequence shown here is derived from an EMBL/GenBank/DDBJ whole genome shotgun (WGS) entry which is preliminary data.</text>
</comment>
<gene>
    <name evidence="5" type="ORF">CW354_11575</name>
</gene>
<evidence type="ECO:0000313" key="5">
    <source>
        <dbReference type="EMBL" id="PQA87438.1"/>
    </source>
</evidence>
<dbReference type="PANTHER" id="PTHR43132:SF6">
    <property type="entry name" value="HTH-TYPE TRANSCRIPTIONAL REPRESSOR CZRA"/>
    <property type="match status" value="1"/>
</dbReference>
<dbReference type="InterPro" id="IPR051011">
    <property type="entry name" value="Metal_resp_trans_reg"/>
</dbReference>
<dbReference type="Pfam" id="PF01022">
    <property type="entry name" value="HTH_5"/>
    <property type="match status" value="1"/>
</dbReference>
<accession>A0A2S7K4S3</accession>
<dbReference type="SUPFAM" id="SSF46785">
    <property type="entry name" value="Winged helix' DNA-binding domain"/>
    <property type="match status" value="1"/>
</dbReference>
<dbReference type="Gene3D" id="1.10.10.10">
    <property type="entry name" value="Winged helix-like DNA-binding domain superfamily/Winged helix DNA-binding domain"/>
    <property type="match status" value="1"/>
</dbReference>
<dbReference type="SMART" id="SM00418">
    <property type="entry name" value="HTH_ARSR"/>
    <property type="match status" value="1"/>
</dbReference>
<dbReference type="InterPro" id="IPR036390">
    <property type="entry name" value="WH_DNA-bd_sf"/>
</dbReference>